<dbReference type="PROSITE" id="PS51471">
    <property type="entry name" value="FE2OG_OXY"/>
    <property type="match status" value="1"/>
</dbReference>
<keyword evidence="1" id="KW-0408">Iron</keyword>
<dbReference type="InterPro" id="IPR026992">
    <property type="entry name" value="DIOX_N"/>
</dbReference>
<dbReference type="InterPro" id="IPR050231">
    <property type="entry name" value="Iron_ascorbate_oxido_reductase"/>
</dbReference>
<dbReference type="PANTHER" id="PTHR47990">
    <property type="entry name" value="2-OXOGLUTARATE (2OG) AND FE(II)-DEPENDENT OXYGENASE SUPERFAMILY PROTEIN-RELATED"/>
    <property type="match status" value="1"/>
</dbReference>
<dbReference type="AlphaFoldDB" id="A0A226DNY5"/>
<organism evidence="3 4">
    <name type="scientific">Folsomia candida</name>
    <name type="common">Springtail</name>
    <dbReference type="NCBI Taxonomy" id="158441"/>
    <lineage>
        <taxon>Eukaryota</taxon>
        <taxon>Metazoa</taxon>
        <taxon>Ecdysozoa</taxon>
        <taxon>Arthropoda</taxon>
        <taxon>Hexapoda</taxon>
        <taxon>Collembola</taxon>
        <taxon>Entomobryomorpha</taxon>
        <taxon>Isotomoidea</taxon>
        <taxon>Isotomidae</taxon>
        <taxon>Proisotominae</taxon>
        <taxon>Folsomia</taxon>
    </lineage>
</organism>
<comment type="caution">
    <text evidence="3">The sequence shown here is derived from an EMBL/GenBank/DDBJ whole genome shotgun (WGS) entry which is preliminary data.</text>
</comment>
<dbReference type="Proteomes" id="UP000198287">
    <property type="component" value="Unassembled WGS sequence"/>
</dbReference>
<dbReference type="Pfam" id="PF14226">
    <property type="entry name" value="DIOX_N"/>
    <property type="match status" value="1"/>
</dbReference>
<sequence length="323" mass="36847">MAPIVDLAPICGKPDAQISAADWSNVADQLRTVFSKYGYCYLINHAVPEDIVDRVMKNSTQFFHLPNEKKDEYQKINSYYGYYRPGDKLTTYTNHILELREMWDVPGLVNHQHCPTYPTGEVPDLKPSMEELTEESRIVLKKLLKAFGLALKLDDPDYLLKIHKNLNDDKVVSKSTIRSLYYPPLPDDYTIPSNGIRCREHTDFGTITMIFQDSVGGLEMKHDDGKWYDATPIKNSIVVNASDLFARLSGGFFPAIVHRVPIPKNDAKRNTARQSISYFLAPDDETLVAPIVPQQDIKINFEHILASEYYDARVDFNKTVQVK</sequence>
<gene>
    <name evidence="3" type="ORF">Fcan01_18251</name>
</gene>
<protein>
    <submittedName>
        <fullName evidence="3">Flavonol synthase/flavanone 3-hydroxylase</fullName>
    </submittedName>
</protein>
<comment type="similarity">
    <text evidence="1">Belongs to the iron/ascorbate-dependent oxidoreductase family.</text>
</comment>
<dbReference type="Gene3D" id="2.60.120.330">
    <property type="entry name" value="B-lactam Antibiotic, Isopenicillin N Synthase, Chain"/>
    <property type="match status" value="1"/>
</dbReference>
<dbReference type="OMA" id="FTTRHDP"/>
<evidence type="ECO:0000313" key="3">
    <source>
        <dbReference type="EMBL" id="OXA46919.1"/>
    </source>
</evidence>
<proteinExistence type="inferred from homology"/>
<dbReference type="InterPro" id="IPR044861">
    <property type="entry name" value="IPNS-like_FE2OG_OXY"/>
</dbReference>
<keyword evidence="1" id="KW-0479">Metal-binding</keyword>
<keyword evidence="1" id="KW-0560">Oxidoreductase</keyword>
<dbReference type="InterPro" id="IPR027443">
    <property type="entry name" value="IPNS-like_sf"/>
</dbReference>
<dbReference type="GO" id="GO:0016491">
    <property type="term" value="F:oxidoreductase activity"/>
    <property type="evidence" value="ECO:0007669"/>
    <property type="project" value="UniProtKB-KW"/>
</dbReference>
<accession>A0A226DNY5</accession>
<name>A0A226DNY5_FOLCA</name>
<reference evidence="3 4" key="1">
    <citation type="submission" date="2015-12" db="EMBL/GenBank/DDBJ databases">
        <title>The genome of Folsomia candida.</title>
        <authorList>
            <person name="Faddeeva A."/>
            <person name="Derks M.F."/>
            <person name="Anvar Y."/>
            <person name="Smit S."/>
            <person name="Van Straalen N."/>
            <person name="Roelofs D."/>
        </authorList>
    </citation>
    <scope>NUCLEOTIDE SEQUENCE [LARGE SCALE GENOMIC DNA]</scope>
    <source>
        <strain evidence="3 4">VU population</strain>
        <tissue evidence="3">Whole body</tissue>
    </source>
</reference>
<dbReference type="GO" id="GO:0046872">
    <property type="term" value="F:metal ion binding"/>
    <property type="evidence" value="ECO:0007669"/>
    <property type="project" value="UniProtKB-KW"/>
</dbReference>
<dbReference type="Pfam" id="PF03171">
    <property type="entry name" value="2OG-FeII_Oxy"/>
    <property type="match status" value="1"/>
</dbReference>
<evidence type="ECO:0000256" key="1">
    <source>
        <dbReference type="RuleBase" id="RU003682"/>
    </source>
</evidence>
<keyword evidence="4" id="KW-1185">Reference proteome</keyword>
<dbReference type="InterPro" id="IPR005123">
    <property type="entry name" value="Oxoglu/Fe-dep_dioxygenase_dom"/>
</dbReference>
<evidence type="ECO:0000313" key="4">
    <source>
        <dbReference type="Proteomes" id="UP000198287"/>
    </source>
</evidence>
<dbReference type="OrthoDB" id="288590at2759"/>
<evidence type="ECO:0000259" key="2">
    <source>
        <dbReference type="PROSITE" id="PS51471"/>
    </source>
</evidence>
<dbReference type="SUPFAM" id="SSF51197">
    <property type="entry name" value="Clavaminate synthase-like"/>
    <property type="match status" value="1"/>
</dbReference>
<dbReference type="EMBL" id="LNIX01000014">
    <property type="protein sequence ID" value="OXA46919.1"/>
    <property type="molecule type" value="Genomic_DNA"/>
</dbReference>
<dbReference type="PRINTS" id="PR00682">
    <property type="entry name" value="IPNSYNTHASE"/>
</dbReference>
<feature type="domain" description="Fe2OG dioxygenase" evidence="2">
    <location>
        <begin position="173"/>
        <end position="282"/>
    </location>
</feature>